<name>A0A857J9R0_9BURK</name>
<dbReference type="AlphaFoldDB" id="A0A857J9R0"/>
<dbReference type="PIRSF" id="PIRSF028415">
    <property type="entry name" value="UCP028415"/>
    <property type="match status" value="1"/>
</dbReference>
<organism evidence="3 4">
    <name type="scientific">Xylophilus rhododendri</name>
    <dbReference type="NCBI Taxonomy" id="2697032"/>
    <lineage>
        <taxon>Bacteria</taxon>
        <taxon>Pseudomonadati</taxon>
        <taxon>Pseudomonadota</taxon>
        <taxon>Betaproteobacteria</taxon>
        <taxon>Burkholderiales</taxon>
        <taxon>Xylophilus</taxon>
    </lineage>
</organism>
<dbReference type="InterPro" id="IPR014545">
    <property type="entry name" value="UCP028415"/>
</dbReference>
<dbReference type="EMBL" id="CP047650">
    <property type="protein sequence ID" value="QHI99851.1"/>
    <property type="molecule type" value="Genomic_DNA"/>
</dbReference>
<dbReference type="RefSeq" id="WP_160553662.1">
    <property type="nucleotide sequence ID" value="NZ_CP047650.1"/>
</dbReference>
<protein>
    <submittedName>
        <fullName evidence="3">DUF2272 domain-containing protein</fullName>
    </submittedName>
</protein>
<dbReference type="Pfam" id="PF10030">
    <property type="entry name" value="DUF2272"/>
    <property type="match status" value="1"/>
</dbReference>
<dbReference type="KEGG" id="xyk:GT347_18820"/>
<feature type="chain" id="PRO_5032551044" evidence="1">
    <location>
        <begin position="32"/>
        <end position="339"/>
    </location>
</feature>
<feature type="domain" description="DUF2272" evidence="2">
    <location>
        <begin position="158"/>
        <end position="304"/>
    </location>
</feature>
<reference evidence="3 4" key="1">
    <citation type="submission" date="2020-01" db="EMBL/GenBank/DDBJ databases">
        <title>Genome sequencing of strain KACC 21265.</title>
        <authorList>
            <person name="Heo J."/>
            <person name="Kim S.-J."/>
            <person name="Kim J.-S."/>
            <person name="Hong S.-B."/>
            <person name="Kwon S.-W."/>
        </authorList>
    </citation>
    <scope>NUCLEOTIDE SEQUENCE [LARGE SCALE GENOMIC DNA]</scope>
    <source>
        <strain evidence="3 4">KACC 21265</strain>
    </source>
</reference>
<evidence type="ECO:0000256" key="1">
    <source>
        <dbReference type="SAM" id="SignalP"/>
    </source>
</evidence>
<accession>A0A857J9R0</accession>
<sequence>MQALRWGQVRSWPSKAALAAALLAAAAAAEAGDAGALCSATAAQAPADGRVAALIAEARAQHAAFGRQEIDSEGRLVRAGFGEAEFDREPGDPDPTWQKVQRFWSAWSPGSPGQVRDSQGRWQRTDLLRQGVNLASSARLASFGGEASEIGLNAREADALDASVQRAALVDNPWSAVFISYLMRQAGFGANEFVFSDAHADYARAAFATGRHEADHQPDTGAYRACDLADTPPRPGDLVCNTRARAAAITDFQALGLALAAGGSLPMHCDLVVDVNRGAHMARSIGGNVLQSVTLRSLALEPQPDPALPPRLAARYREHAADPDASLNDQPWVLLMQLR</sequence>
<evidence type="ECO:0000259" key="2">
    <source>
        <dbReference type="Pfam" id="PF10030"/>
    </source>
</evidence>
<evidence type="ECO:0000313" key="4">
    <source>
        <dbReference type="Proteomes" id="UP000464787"/>
    </source>
</evidence>
<gene>
    <name evidence="3" type="ORF">GT347_18820</name>
</gene>
<evidence type="ECO:0000313" key="3">
    <source>
        <dbReference type="EMBL" id="QHI99851.1"/>
    </source>
</evidence>
<keyword evidence="4" id="KW-1185">Reference proteome</keyword>
<proteinExistence type="predicted"/>
<keyword evidence="1" id="KW-0732">Signal</keyword>
<feature type="signal peptide" evidence="1">
    <location>
        <begin position="1"/>
        <end position="31"/>
    </location>
</feature>
<dbReference type="Proteomes" id="UP000464787">
    <property type="component" value="Chromosome"/>
</dbReference>
<dbReference type="InterPro" id="IPR019262">
    <property type="entry name" value="DUF2272"/>
</dbReference>